<evidence type="ECO:0000259" key="2">
    <source>
        <dbReference type="Pfam" id="PF09350"/>
    </source>
</evidence>
<dbReference type="InterPro" id="IPR018961">
    <property type="entry name" value="DnaJ_homolog_subfam-C_membr-28"/>
</dbReference>
<protein>
    <recommendedName>
        <fullName evidence="2">DnaJ homologue subfamily C member 28 conserved domain-containing protein</fullName>
    </recommendedName>
</protein>
<dbReference type="GeneID" id="2912066"/>
<evidence type="ECO:0000313" key="4">
    <source>
        <dbReference type="Proteomes" id="UP000182444"/>
    </source>
</evidence>
<dbReference type="VEuPathDB" id="FungiDB:YALI0_E31793g"/>
<proteinExistence type="predicted"/>
<dbReference type="RefSeq" id="XP_504654.3">
    <property type="nucleotide sequence ID" value="XM_504654.3"/>
</dbReference>
<dbReference type="Proteomes" id="UP000182444">
    <property type="component" value="Chromosome 1E"/>
</dbReference>
<dbReference type="VEuPathDB" id="FungiDB:YALI1_E37749g"/>
<sequence>MLPTRSLRSMKGRLAALAENARPSKEDPHAGKIFDENGEEVVQALNFNQVKEQNKRDEDEFHKKYPRHIAYSKMPSYASKQDRLNAETVPWTGEEGFEQGVLRMLEDAHKPLGGQAVRSGQGVPLPKRAPKVSVSARLSGARDQSLDYTMDKVTGTKPVKDEEMSATRRRALDSMGTLNGPVILSGIQSIADQRIEDARKRGQFDGIKRGVPLDLKHSSNPMIDDTEYFLNSMLKRQNILPPWIERQTKLGVKTDRLISDMRVSFIRHVVHSVVRKSKRLEDVLGSLDKHSYENGDPSWEQNALKYHETALEGLNSSIRSYNLQAPQPARRGYLSFEDILKCVYSDVDKAIRQEVIREITAEKKKPPQLYERKVIREKELPKWRVKDMWGHLFG</sequence>
<evidence type="ECO:0000313" key="3">
    <source>
        <dbReference type="EMBL" id="AOW06257.1"/>
    </source>
</evidence>
<dbReference type="eggNOG" id="ENOG502S4BA">
    <property type="taxonomic scope" value="Eukaryota"/>
</dbReference>
<evidence type="ECO:0000256" key="1">
    <source>
        <dbReference type="SAM" id="MobiDB-lite"/>
    </source>
</evidence>
<feature type="region of interest" description="Disordered" evidence="1">
    <location>
        <begin position="114"/>
        <end position="140"/>
    </location>
</feature>
<dbReference type="AlphaFoldDB" id="A0A1D8NKU6"/>
<reference evidence="3 4" key="1">
    <citation type="journal article" date="2016" name="PLoS ONE">
        <title>Sequence Assembly of Yarrowia lipolytica Strain W29/CLIB89 Shows Transposable Element Diversity.</title>
        <authorList>
            <person name="Magnan C."/>
            <person name="Yu J."/>
            <person name="Chang I."/>
            <person name="Jahn E."/>
            <person name="Kanomata Y."/>
            <person name="Wu J."/>
            <person name="Zeller M."/>
            <person name="Oakes M."/>
            <person name="Baldi P."/>
            <person name="Sandmeyer S."/>
        </authorList>
    </citation>
    <scope>NUCLEOTIDE SEQUENCE [LARGE SCALE GENOMIC DNA]</scope>
    <source>
        <strain evidence="4">CLIB89(W29)</strain>
    </source>
</reference>
<dbReference type="Pfam" id="PF09350">
    <property type="entry name" value="DJC28_CD"/>
    <property type="match status" value="1"/>
</dbReference>
<dbReference type="EMBL" id="CP017557">
    <property type="protein sequence ID" value="AOW06257.1"/>
    <property type="molecule type" value="Genomic_DNA"/>
</dbReference>
<name>A0A1D8NKU6_YARLL</name>
<accession>A0A1D8NKU6</accession>
<dbReference type="PANTHER" id="PTHR39394:SF1">
    <property type="entry name" value="DNAJ HOMOLOGUE SUBFAMILY C MEMBER 28 CONSERVED DOMAIN-CONTAINING PROTEIN"/>
    <property type="match status" value="1"/>
</dbReference>
<organism evidence="3 4">
    <name type="scientific">Yarrowia lipolytica</name>
    <name type="common">Candida lipolytica</name>
    <dbReference type="NCBI Taxonomy" id="4952"/>
    <lineage>
        <taxon>Eukaryota</taxon>
        <taxon>Fungi</taxon>
        <taxon>Dikarya</taxon>
        <taxon>Ascomycota</taxon>
        <taxon>Saccharomycotina</taxon>
        <taxon>Dipodascomycetes</taxon>
        <taxon>Dipodascales</taxon>
        <taxon>Dipodascales incertae sedis</taxon>
        <taxon>Yarrowia</taxon>
    </lineage>
</organism>
<gene>
    <name evidence="3" type="ORF">YALI1_E37749g</name>
</gene>
<dbReference type="PANTHER" id="PTHR39394">
    <property type="entry name" value="YALI0E31793P"/>
    <property type="match status" value="1"/>
</dbReference>
<dbReference type="KEGG" id="yli:2912066"/>
<feature type="domain" description="DnaJ homologue subfamily C member 28 conserved" evidence="2">
    <location>
        <begin position="190"/>
        <end position="250"/>
    </location>
</feature>